<protein>
    <recommendedName>
        <fullName evidence="3">Integrase catalytic domain-containing protein</fullName>
    </recommendedName>
</protein>
<keyword evidence="2" id="KW-1185">Reference proteome</keyword>
<dbReference type="InterPro" id="IPR012337">
    <property type="entry name" value="RNaseH-like_sf"/>
</dbReference>
<organism evidence="1 2">
    <name type="scientific">Flavobacterium kingsejongi</name>
    <dbReference type="NCBI Taxonomy" id="1678728"/>
    <lineage>
        <taxon>Bacteria</taxon>
        <taxon>Pseudomonadati</taxon>
        <taxon>Bacteroidota</taxon>
        <taxon>Flavobacteriia</taxon>
        <taxon>Flavobacteriales</taxon>
        <taxon>Flavobacteriaceae</taxon>
        <taxon>Flavobacterium</taxon>
    </lineage>
</organism>
<evidence type="ECO:0000313" key="1">
    <source>
        <dbReference type="EMBL" id="AWG27187.1"/>
    </source>
</evidence>
<dbReference type="EMBL" id="CP020919">
    <property type="protein sequence ID" value="AWG27187.1"/>
    <property type="molecule type" value="Genomic_DNA"/>
</dbReference>
<dbReference type="KEGG" id="fki:FK004_19180"/>
<evidence type="ECO:0008006" key="3">
    <source>
        <dbReference type="Google" id="ProtNLM"/>
    </source>
</evidence>
<accession>A0A2S1LTV6</accession>
<evidence type="ECO:0000313" key="2">
    <source>
        <dbReference type="Proteomes" id="UP000244677"/>
    </source>
</evidence>
<dbReference type="SUPFAM" id="SSF53098">
    <property type="entry name" value="Ribonuclease H-like"/>
    <property type="match status" value="1"/>
</dbReference>
<dbReference type="OrthoDB" id="612554at2"/>
<dbReference type="InterPro" id="IPR036397">
    <property type="entry name" value="RNaseH_sf"/>
</dbReference>
<name>A0A2S1LTV6_9FLAO</name>
<dbReference type="AlphaFoldDB" id="A0A2S1LTV6"/>
<reference evidence="1 2" key="1">
    <citation type="submission" date="2017-04" db="EMBL/GenBank/DDBJ databases">
        <title>Complete genome sequence of Flavobacterium kingsejong AJ004.</title>
        <authorList>
            <person name="Lee P.C."/>
        </authorList>
    </citation>
    <scope>NUCLEOTIDE SEQUENCE [LARGE SCALE GENOMIC DNA]</scope>
    <source>
        <strain evidence="1 2">AJ004</strain>
    </source>
</reference>
<dbReference type="Proteomes" id="UP000244677">
    <property type="component" value="Chromosome"/>
</dbReference>
<sequence>MFEYYNNNILCVQAAWLIEEGILTKPNVDSLILRGQIKRMQRGGNGRVALIEYETIRPDIKEKIIALVGDPTERAKHIHFSDYLKTDQNAVDFFNNYTLDSNDPLPDKNIKEYIANAEVLNAIKTILESTMSKRKALGSKVKPWEKITTIVQELPRHTWPHSLPANERRLQDRYKIYNVEGYVSLIHKGFCHKNSEKLADVAKSWVLARWSDRVRKCASFAQLLRDYNEHATGLDWPTLKTELSLRNFLQDPKIEALWYGYRYGELKAKEKYTYQHSTKLPSMRDSLWYSDGTKLNYYYLENGKMKTCQVYEVFDTYSEVFVGYHISQTEDYEAQYFAFKMALQTAGHKPYEIKFDNQGGHGKLEASSFLSKISRITNKTQPYNGKSKTIENAFGRFQAEYLKRDWFFTGMNITTKKLESRANMEFILDNVKNLPSLDEVKQVYKQRREQWNAAPHPKTGVSRLEMYLNSQNPATPEVSIWDMVDMFWITREKPVTANAYGISFTEKKIKYDFMVMKNNMPDCKFRLY</sequence>
<dbReference type="Gene3D" id="3.30.420.10">
    <property type="entry name" value="Ribonuclease H-like superfamily/Ribonuclease H"/>
    <property type="match status" value="1"/>
</dbReference>
<proteinExistence type="predicted"/>
<dbReference type="RefSeq" id="WP_108738673.1">
    <property type="nucleotide sequence ID" value="NZ_CP020919.1"/>
</dbReference>
<gene>
    <name evidence="1" type="ORF">FK004_19180</name>
</gene>
<dbReference type="GO" id="GO:0003676">
    <property type="term" value="F:nucleic acid binding"/>
    <property type="evidence" value="ECO:0007669"/>
    <property type="project" value="InterPro"/>
</dbReference>